<gene>
    <name evidence="1" type="ORF">GCM10025865_11410</name>
</gene>
<keyword evidence="2" id="KW-1185">Reference proteome</keyword>
<dbReference type="Gene3D" id="2.40.30.100">
    <property type="entry name" value="AF2212/PG0164-like"/>
    <property type="match status" value="1"/>
</dbReference>
<dbReference type="InterPro" id="IPR015018">
    <property type="entry name" value="DUF1905"/>
</dbReference>
<proteinExistence type="predicted"/>
<dbReference type="InterPro" id="IPR037079">
    <property type="entry name" value="AF2212/PG0164-like_sf"/>
</dbReference>
<dbReference type="Pfam" id="PF08922">
    <property type="entry name" value="DUF1905"/>
    <property type="match status" value="1"/>
</dbReference>
<evidence type="ECO:0000313" key="2">
    <source>
        <dbReference type="Proteomes" id="UP001321475"/>
    </source>
</evidence>
<name>A0ABM8G1G1_9CELL</name>
<sequence>MRLRFEGEIWEWESRTSWYFVTVPENEADALRDLPLPPKGFGSIKVEATVGGSTWRTSVFPQSADGTYVLPLKKSVRTAEDVGPGDRIAVELRPVDL</sequence>
<reference evidence="2" key="1">
    <citation type="journal article" date="2019" name="Int. J. Syst. Evol. Microbiol.">
        <title>The Global Catalogue of Microorganisms (GCM) 10K type strain sequencing project: providing services to taxonomists for standard genome sequencing and annotation.</title>
        <authorList>
            <consortium name="The Broad Institute Genomics Platform"/>
            <consortium name="The Broad Institute Genome Sequencing Center for Infectious Disease"/>
            <person name="Wu L."/>
            <person name="Ma J."/>
        </authorList>
    </citation>
    <scope>NUCLEOTIDE SEQUENCE [LARGE SCALE GENOMIC DNA]</scope>
    <source>
        <strain evidence="2">NBRC 108565</strain>
    </source>
</reference>
<evidence type="ECO:0008006" key="3">
    <source>
        <dbReference type="Google" id="ProtNLM"/>
    </source>
</evidence>
<dbReference type="RefSeq" id="WP_286218921.1">
    <property type="nucleotide sequence ID" value="NZ_AP027729.1"/>
</dbReference>
<protein>
    <recommendedName>
        <fullName evidence="3">DUF1905 domain-containing protein</fullName>
    </recommendedName>
</protein>
<dbReference type="EMBL" id="AP027729">
    <property type="protein sequence ID" value="BDZ41842.1"/>
    <property type="molecule type" value="Genomic_DNA"/>
</dbReference>
<accession>A0ABM8G1G1</accession>
<dbReference type="SUPFAM" id="SSF141694">
    <property type="entry name" value="AF2212/PG0164-like"/>
    <property type="match status" value="1"/>
</dbReference>
<evidence type="ECO:0000313" key="1">
    <source>
        <dbReference type="EMBL" id="BDZ41842.1"/>
    </source>
</evidence>
<organism evidence="1 2">
    <name type="scientific">Paraoerskovia sediminicola</name>
    <dbReference type="NCBI Taxonomy" id="1138587"/>
    <lineage>
        <taxon>Bacteria</taxon>
        <taxon>Bacillati</taxon>
        <taxon>Actinomycetota</taxon>
        <taxon>Actinomycetes</taxon>
        <taxon>Micrococcales</taxon>
        <taxon>Cellulomonadaceae</taxon>
        <taxon>Paraoerskovia</taxon>
    </lineage>
</organism>
<dbReference type="Proteomes" id="UP001321475">
    <property type="component" value="Chromosome"/>
</dbReference>